<protein>
    <recommendedName>
        <fullName evidence="7">Endoribonuclease YbeY</fullName>
        <ecNumber evidence="7">3.1.-.-</ecNumber>
    </recommendedName>
</protein>
<evidence type="ECO:0000256" key="6">
    <source>
        <dbReference type="ARBA" id="ARBA00022833"/>
    </source>
</evidence>
<sequence>MADELIADIRIADPAWESWQNDLDAFVSNVLTTASGETGQGGQIDLLLTGDDEIHELNRQWRDKDKPTDVLSFPSDEFAEPGFLGDIAISMGVMTRDAEKMKKDPKDHFSHLLVHGYLHLLGYDHQVDDEADEMEGLEVRILAELGISNPYFLGSDTGKVS</sequence>
<evidence type="ECO:0000256" key="4">
    <source>
        <dbReference type="ARBA" id="ARBA00022759"/>
    </source>
</evidence>
<evidence type="ECO:0000313" key="9">
    <source>
        <dbReference type="Proteomes" id="UP001596303"/>
    </source>
</evidence>
<keyword evidence="7" id="KW-0963">Cytoplasm</keyword>
<comment type="subcellular location">
    <subcellularLocation>
        <location evidence="7">Cytoplasm</location>
    </subcellularLocation>
</comment>
<proteinExistence type="inferred from homology"/>
<dbReference type="NCBIfam" id="TIGR00043">
    <property type="entry name" value="rRNA maturation RNase YbeY"/>
    <property type="match status" value="1"/>
</dbReference>
<keyword evidence="3 7" id="KW-0479">Metal-binding</keyword>
<dbReference type="HAMAP" id="MF_00009">
    <property type="entry name" value="Endoribonucl_YbeY"/>
    <property type="match status" value="1"/>
</dbReference>
<comment type="caution">
    <text evidence="8">The sequence shown here is derived from an EMBL/GenBank/DDBJ whole genome shotgun (WGS) entry which is preliminary data.</text>
</comment>
<dbReference type="InterPro" id="IPR020549">
    <property type="entry name" value="YbeY_CS"/>
</dbReference>
<feature type="binding site" evidence="7">
    <location>
        <position position="125"/>
    </location>
    <ligand>
        <name>Zn(2+)</name>
        <dbReference type="ChEBI" id="CHEBI:29105"/>
        <note>catalytic</note>
    </ligand>
</feature>
<dbReference type="Pfam" id="PF02130">
    <property type="entry name" value="YbeY"/>
    <property type="match status" value="1"/>
</dbReference>
<keyword evidence="4 7" id="KW-0255">Endonuclease</keyword>
<feature type="binding site" evidence="7">
    <location>
        <position position="115"/>
    </location>
    <ligand>
        <name>Zn(2+)</name>
        <dbReference type="ChEBI" id="CHEBI:29105"/>
        <note>catalytic</note>
    </ligand>
</feature>
<comment type="similarity">
    <text evidence="1 7">Belongs to the endoribonuclease YbeY family.</text>
</comment>
<organism evidence="8 9">
    <name type="scientific">Ponticaulis profundi</name>
    <dbReference type="NCBI Taxonomy" id="2665222"/>
    <lineage>
        <taxon>Bacteria</taxon>
        <taxon>Pseudomonadati</taxon>
        <taxon>Pseudomonadota</taxon>
        <taxon>Alphaproteobacteria</taxon>
        <taxon>Hyphomonadales</taxon>
        <taxon>Hyphomonadaceae</taxon>
        <taxon>Ponticaulis</taxon>
    </lineage>
</organism>
<dbReference type="RefSeq" id="WP_377377761.1">
    <property type="nucleotide sequence ID" value="NZ_JBHSSW010000009.1"/>
</dbReference>
<keyword evidence="7" id="KW-0698">rRNA processing</keyword>
<dbReference type="Proteomes" id="UP001596303">
    <property type="component" value="Unassembled WGS sequence"/>
</dbReference>
<feature type="binding site" evidence="7">
    <location>
        <position position="119"/>
    </location>
    <ligand>
        <name>Zn(2+)</name>
        <dbReference type="ChEBI" id="CHEBI:29105"/>
        <note>catalytic</note>
    </ligand>
</feature>
<dbReference type="InterPro" id="IPR002036">
    <property type="entry name" value="YbeY"/>
</dbReference>
<keyword evidence="5 7" id="KW-0378">Hydrolase</keyword>
<evidence type="ECO:0000256" key="7">
    <source>
        <dbReference type="HAMAP-Rule" id="MF_00009"/>
    </source>
</evidence>
<reference evidence="9" key="1">
    <citation type="journal article" date="2019" name="Int. J. Syst. Evol. Microbiol.">
        <title>The Global Catalogue of Microorganisms (GCM) 10K type strain sequencing project: providing services to taxonomists for standard genome sequencing and annotation.</title>
        <authorList>
            <consortium name="The Broad Institute Genomics Platform"/>
            <consortium name="The Broad Institute Genome Sequencing Center for Infectious Disease"/>
            <person name="Wu L."/>
            <person name="Ma J."/>
        </authorList>
    </citation>
    <scope>NUCLEOTIDE SEQUENCE [LARGE SCALE GENOMIC DNA]</scope>
    <source>
        <strain evidence="9">CGMCC-1.15741</strain>
    </source>
</reference>
<dbReference type="PROSITE" id="PS01306">
    <property type="entry name" value="UPF0054"/>
    <property type="match status" value="1"/>
</dbReference>
<comment type="cofactor">
    <cofactor evidence="7">
        <name>Zn(2+)</name>
        <dbReference type="ChEBI" id="CHEBI:29105"/>
    </cofactor>
    <text evidence="7">Binds 1 zinc ion.</text>
</comment>
<keyword evidence="6 7" id="KW-0862">Zinc</keyword>
<dbReference type="SUPFAM" id="SSF55486">
    <property type="entry name" value="Metalloproteases ('zincins'), catalytic domain"/>
    <property type="match status" value="1"/>
</dbReference>
<evidence type="ECO:0000256" key="2">
    <source>
        <dbReference type="ARBA" id="ARBA00022722"/>
    </source>
</evidence>
<keyword evidence="2 7" id="KW-0540">Nuclease</keyword>
<dbReference type="EC" id="3.1.-.-" evidence="7"/>
<dbReference type="EMBL" id="JBHSSW010000009">
    <property type="protein sequence ID" value="MFC6198014.1"/>
    <property type="molecule type" value="Genomic_DNA"/>
</dbReference>
<keyword evidence="7" id="KW-0690">Ribosome biogenesis</keyword>
<evidence type="ECO:0000256" key="1">
    <source>
        <dbReference type="ARBA" id="ARBA00010875"/>
    </source>
</evidence>
<gene>
    <name evidence="7 8" type="primary">ybeY</name>
    <name evidence="8" type="ORF">ACFQDM_07990</name>
</gene>
<evidence type="ECO:0000256" key="5">
    <source>
        <dbReference type="ARBA" id="ARBA00022801"/>
    </source>
</evidence>
<comment type="function">
    <text evidence="7">Single strand-specific metallo-endoribonuclease involved in late-stage 70S ribosome quality control and in maturation of the 3' terminus of the 16S rRNA.</text>
</comment>
<accession>A0ABW1S913</accession>
<evidence type="ECO:0000313" key="8">
    <source>
        <dbReference type="EMBL" id="MFC6198014.1"/>
    </source>
</evidence>
<keyword evidence="9" id="KW-1185">Reference proteome</keyword>
<evidence type="ECO:0000256" key="3">
    <source>
        <dbReference type="ARBA" id="ARBA00022723"/>
    </source>
</evidence>
<name>A0ABW1S913_9PROT</name>
<dbReference type="InterPro" id="IPR023091">
    <property type="entry name" value="MetalPrtase_cat_dom_sf_prd"/>
</dbReference>
<dbReference type="Gene3D" id="3.40.390.30">
    <property type="entry name" value="Metalloproteases ('zincins'), catalytic domain"/>
    <property type="match status" value="1"/>
</dbReference>
<dbReference type="PANTHER" id="PTHR46986">
    <property type="entry name" value="ENDORIBONUCLEASE YBEY, CHLOROPLASTIC"/>
    <property type="match status" value="1"/>
</dbReference>
<dbReference type="PANTHER" id="PTHR46986:SF1">
    <property type="entry name" value="ENDORIBONUCLEASE YBEY, CHLOROPLASTIC"/>
    <property type="match status" value="1"/>
</dbReference>